<evidence type="ECO:0000313" key="1">
    <source>
        <dbReference type="EMBL" id="AZB73483.1"/>
    </source>
</evidence>
<organism evidence="1 2">
    <name type="scientific">Synechococcus elongatus PCC 11801</name>
    <dbReference type="NCBI Taxonomy" id="2219813"/>
    <lineage>
        <taxon>Bacteria</taxon>
        <taxon>Bacillati</taxon>
        <taxon>Cyanobacteriota</taxon>
        <taxon>Cyanophyceae</taxon>
        <taxon>Synechococcales</taxon>
        <taxon>Synechococcaceae</taxon>
        <taxon>Synechococcus</taxon>
    </lineage>
</organism>
<sequence length="66" mass="7160">MNFVLQVRWNGKPGSKLYGPFDTPQAAAAFSESVSPNPSDIAWTIFELNPPMAPVIAGNRRRSANA</sequence>
<evidence type="ECO:0000313" key="2">
    <source>
        <dbReference type="Proteomes" id="UP000267249"/>
    </source>
</evidence>
<protein>
    <submittedName>
        <fullName evidence="1">Uncharacterized protein</fullName>
    </submittedName>
</protein>
<reference evidence="1 2" key="1">
    <citation type="journal article" date="2018" name="Sci. Rep.">
        <title>Genome Features and Biochemical Characteristics of a Robust, Fast Growing and Naturally Transformable Cyanobacterium Synechococcus elongatus PCC 11801 Isolated from India.</title>
        <authorList>
            <person name="Jaiswal D."/>
            <person name="Sengupta A."/>
            <person name="Sohoni S."/>
            <person name="Sengupta S."/>
            <person name="Phadnavis A.G."/>
            <person name="Pakrasi H.B."/>
            <person name="Wangikar P.P."/>
        </authorList>
    </citation>
    <scope>NUCLEOTIDE SEQUENCE [LARGE SCALE GENOMIC DNA]</scope>
    <source>
        <strain evidence="1 2">PCC 11801</strain>
    </source>
</reference>
<dbReference type="Proteomes" id="UP000267249">
    <property type="component" value="Chromosome"/>
</dbReference>
<dbReference type="EMBL" id="CP030139">
    <property type="protein sequence ID" value="AZB73483.1"/>
    <property type="molecule type" value="Genomic_DNA"/>
</dbReference>
<dbReference type="AlphaFoldDB" id="A0AAN1QQ78"/>
<accession>A0AAN1QQ78</accession>
<proteinExistence type="predicted"/>
<name>A0AAN1QQ78_SYNEL</name>
<dbReference type="RefSeq" id="WP_208674358.1">
    <property type="nucleotide sequence ID" value="NZ_CP030139.2"/>
</dbReference>
<gene>
    <name evidence="1" type="ORF">DOP62_12885</name>
</gene>